<evidence type="ECO:0000313" key="2">
    <source>
        <dbReference type="WBParaSite" id="MCU_001956-RB"/>
    </source>
</evidence>
<dbReference type="WBParaSite" id="MCU_001956-RB">
    <property type="protein sequence ID" value="MCU_001956-RB"/>
    <property type="gene ID" value="MCU_001956"/>
</dbReference>
<reference evidence="2" key="1">
    <citation type="submission" date="2019-11" db="UniProtKB">
        <authorList>
            <consortium name="WormBaseParasite"/>
        </authorList>
    </citation>
    <scope>IDENTIFICATION</scope>
</reference>
<feature type="compositionally biased region" description="Polar residues" evidence="1">
    <location>
        <begin position="331"/>
        <end position="367"/>
    </location>
</feature>
<feature type="compositionally biased region" description="Polar residues" evidence="1">
    <location>
        <begin position="673"/>
        <end position="682"/>
    </location>
</feature>
<feature type="region of interest" description="Disordered" evidence="1">
    <location>
        <begin position="1"/>
        <end position="61"/>
    </location>
</feature>
<dbReference type="AlphaFoldDB" id="A0A5K3ENW5"/>
<accession>A0A5K3ENW5</accession>
<feature type="compositionally biased region" description="Basic and acidic residues" evidence="1">
    <location>
        <begin position="29"/>
        <end position="38"/>
    </location>
</feature>
<organism evidence="2">
    <name type="scientific">Mesocestoides corti</name>
    <name type="common">Flatworm</name>
    <dbReference type="NCBI Taxonomy" id="53468"/>
    <lineage>
        <taxon>Eukaryota</taxon>
        <taxon>Metazoa</taxon>
        <taxon>Spiralia</taxon>
        <taxon>Lophotrochozoa</taxon>
        <taxon>Platyhelminthes</taxon>
        <taxon>Cestoda</taxon>
        <taxon>Eucestoda</taxon>
        <taxon>Cyclophyllidea</taxon>
        <taxon>Mesocestoididae</taxon>
        <taxon>Mesocestoides</taxon>
    </lineage>
</organism>
<feature type="region of interest" description="Disordered" evidence="1">
    <location>
        <begin position="517"/>
        <end position="546"/>
    </location>
</feature>
<sequence length="726" mass="81211">MIEKMLAPASSPSADTELDEEILQVGDDGTSRQPKEDADVSQASKKASKTPAQSNDNNVIPIDKRPKNLVLVYQQPLMKRQLVWRASNGDSNSDSVATRKKLVKVGPYRDVTSSSLLRGDNLNAKNGWLNLLLGLKGAQWKDVPINGPFTPRCLQVNTFQLGRFALLYSNDPYRTPTSKIAHMMTRLEALSVAPPGILLPCISTAPSKITLWIDCVPTTKLLDVLEERLLAGFIPLVQSMASPSRRCAAIANSAYQNLQNLLPPPDESMERPAIPNYGQSRYRVSGYDLLHVLLYNSLCMRVVVRGKVQIKTRGVFDCFLSLVDSKRHTVSHQNSGSTANTMDSFSTTNDESHQTSASRTKMTTGQSEAPDAVSPEHFITATETRFSFHDLISDTPTVIELEPLKDTFAYAASQRLQKEKLIQNLMNRRLEKLETVASAEPGNKDHQINNSGNEASPNFPLLEDDVIQLDRTVDGLYSALSENGSTGWNMNNKEEDSEIESYDLEPLHQLTEGHNVEQVEDQEHEEETEELIERPLPQGHDGDDEKTTREHFTELLDAFSVKNSPLLGFEVSKDICRRLTNIYDKGLANEAKEFINQLYEAYAIGRVDFYLVQPSEMYQVREKPKTEMTNVSNVYDSEDDVDDSEDAFGAVLGENDNTDEKEEDIAVTEREVPSQNQSNMKWNKNMGIPEPGANEPQPLASFDLLIEPEVLTRWAQKGKKASRLFQ</sequence>
<feature type="compositionally biased region" description="Acidic residues" evidence="1">
    <location>
        <begin position="518"/>
        <end position="530"/>
    </location>
</feature>
<proteinExistence type="predicted"/>
<feature type="compositionally biased region" description="Acidic residues" evidence="1">
    <location>
        <begin position="656"/>
        <end position="666"/>
    </location>
</feature>
<feature type="compositionally biased region" description="Polar residues" evidence="1">
    <location>
        <begin position="41"/>
        <end position="58"/>
    </location>
</feature>
<evidence type="ECO:0000256" key="1">
    <source>
        <dbReference type="SAM" id="MobiDB-lite"/>
    </source>
</evidence>
<feature type="region of interest" description="Disordered" evidence="1">
    <location>
        <begin position="330"/>
        <end position="374"/>
    </location>
</feature>
<protein>
    <submittedName>
        <fullName evidence="2">DUF4806 domain-containing protein</fullName>
    </submittedName>
</protein>
<name>A0A5K3ENW5_MESCO</name>
<feature type="region of interest" description="Disordered" evidence="1">
    <location>
        <begin position="655"/>
        <end position="696"/>
    </location>
</feature>